<comment type="caution">
    <text evidence="1">The sequence shown here is derived from an EMBL/GenBank/DDBJ whole genome shotgun (WGS) entry which is preliminary data.</text>
</comment>
<name>A0ABQ1EWA6_SPHSA</name>
<sequence>MPGLLVEHAAIVEIYLRRGDSDAQRGDRAACLHLRIERRIDRMAVQVIVDALKIECAPDADIAPAGGQRQPVGQAIIGLEIG</sequence>
<proteinExistence type="predicted"/>
<protein>
    <submittedName>
        <fullName evidence="1">Uncharacterized protein</fullName>
    </submittedName>
</protein>
<gene>
    <name evidence="1" type="ORF">GCM10019071_20240</name>
</gene>
<reference evidence="2" key="1">
    <citation type="journal article" date="2019" name="Int. J. Syst. Evol. Microbiol.">
        <title>The Global Catalogue of Microorganisms (GCM) 10K type strain sequencing project: providing services to taxonomists for standard genome sequencing and annotation.</title>
        <authorList>
            <consortium name="The Broad Institute Genomics Platform"/>
            <consortium name="The Broad Institute Genome Sequencing Center for Infectious Disease"/>
            <person name="Wu L."/>
            <person name="Ma J."/>
        </authorList>
    </citation>
    <scope>NUCLEOTIDE SEQUENCE [LARGE SCALE GENOMIC DNA]</scope>
    <source>
        <strain evidence="2">CCM 7327</strain>
    </source>
</reference>
<evidence type="ECO:0000313" key="1">
    <source>
        <dbReference type="EMBL" id="GFZ90195.1"/>
    </source>
</evidence>
<dbReference type="Proteomes" id="UP000628109">
    <property type="component" value="Unassembled WGS sequence"/>
</dbReference>
<keyword evidence="2" id="KW-1185">Reference proteome</keyword>
<organism evidence="1 2">
    <name type="scientific">Sphingobium fuliginis (strain ATCC 27551)</name>
    <dbReference type="NCBI Taxonomy" id="336203"/>
    <lineage>
        <taxon>Bacteria</taxon>
        <taxon>Pseudomonadati</taxon>
        <taxon>Pseudomonadota</taxon>
        <taxon>Alphaproteobacteria</taxon>
        <taxon>Sphingomonadales</taxon>
        <taxon>Sphingomonadaceae</taxon>
        <taxon>Sphingobium</taxon>
    </lineage>
</organism>
<accession>A0ABQ1EWA6</accession>
<evidence type="ECO:0000313" key="2">
    <source>
        <dbReference type="Proteomes" id="UP000628109"/>
    </source>
</evidence>
<dbReference type="EMBL" id="BMDU01000004">
    <property type="protein sequence ID" value="GFZ90195.1"/>
    <property type="molecule type" value="Genomic_DNA"/>
</dbReference>